<comment type="caution">
    <text evidence="1">The sequence shown here is derived from an EMBL/GenBank/DDBJ whole genome shotgun (WGS) entry which is preliminary data.</text>
</comment>
<reference evidence="1" key="1">
    <citation type="journal article" date="2019" name="bioRxiv">
        <title>The Genome of the Zebra Mussel, Dreissena polymorpha: A Resource for Invasive Species Research.</title>
        <authorList>
            <person name="McCartney M.A."/>
            <person name="Auch B."/>
            <person name="Kono T."/>
            <person name="Mallez S."/>
            <person name="Zhang Y."/>
            <person name="Obille A."/>
            <person name="Becker A."/>
            <person name="Abrahante J.E."/>
            <person name="Garbe J."/>
            <person name="Badalamenti J.P."/>
            <person name="Herman A."/>
            <person name="Mangelson H."/>
            <person name="Liachko I."/>
            <person name="Sullivan S."/>
            <person name="Sone E.D."/>
            <person name="Koren S."/>
            <person name="Silverstein K.A.T."/>
            <person name="Beckman K.B."/>
            <person name="Gohl D.M."/>
        </authorList>
    </citation>
    <scope>NUCLEOTIDE SEQUENCE</scope>
    <source>
        <strain evidence="1">Duluth1</strain>
        <tissue evidence="1">Whole animal</tissue>
    </source>
</reference>
<evidence type="ECO:0000313" key="1">
    <source>
        <dbReference type="EMBL" id="KAH3830483.1"/>
    </source>
</evidence>
<sequence length="62" mass="6961">MAYNFIQTPIGKTKQFVETYQYMLRSSLRVYMAPLVGGSTVRAGERTPVTSTFTRPASRPNS</sequence>
<reference evidence="1" key="2">
    <citation type="submission" date="2020-11" db="EMBL/GenBank/DDBJ databases">
        <authorList>
            <person name="McCartney M.A."/>
            <person name="Auch B."/>
            <person name="Kono T."/>
            <person name="Mallez S."/>
            <person name="Becker A."/>
            <person name="Gohl D.M."/>
            <person name="Silverstein K.A.T."/>
            <person name="Koren S."/>
            <person name="Bechman K.B."/>
            <person name="Herman A."/>
            <person name="Abrahante J.E."/>
            <person name="Garbe J."/>
        </authorList>
    </citation>
    <scope>NUCLEOTIDE SEQUENCE</scope>
    <source>
        <strain evidence="1">Duluth1</strain>
        <tissue evidence="1">Whole animal</tissue>
    </source>
</reference>
<protein>
    <submittedName>
        <fullName evidence="1">Uncharacterized protein</fullName>
    </submittedName>
</protein>
<organism evidence="1 2">
    <name type="scientific">Dreissena polymorpha</name>
    <name type="common">Zebra mussel</name>
    <name type="synonym">Mytilus polymorpha</name>
    <dbReference type="NCBI Taxonomy" id="45954"/>
    <lineage>
        <taxon>Eukaryota</taxon>
        <taxon>Metazoa</taxon>
        <taxon>Spiralia</taxon>
        <taxon>Lophotrochozoa</taxon>
        <taxon>Mollusca</taxon>
        <taxon>Bivalvia</taxon>
        <taxon>Autobranchia</taxon>
        <taxon>Heteroconchia</taxon>
        <taxon>Euheterodonta</taxon>
        <taxon>Imparidentia</taxon>
        <taxon>Neoheterodontei</taxon>
        <taxon>Myida</taxon>
        <taxon>Dreissenoidea</taxon>
        <taxon>Dreissenidae</taxon>
        <taxon>Dreissena</taxon>
    </lineage>
</organism>
<evidence type="ECO:0000313" key="2">
    <source>
        <dbReference type="Proteomes" id="UP000828390"/>
    </source>
</evidence>
<keyword evidence="2" id="KW-1185">Reference proteome</keyword>
<name>A0A9D4H8E7_DREPO</name>
<gene>
    <name evidence="1" type="ORF">DPMN_103727</name>
</gene>
<dbReference type="EMBL" id="JAIWYP010000004">
    <property type="protein sequence ID" value="KAH3830483.1"/>
    <property type="molecule type" value="Genomic_DNA"/>
</dbReference>
<dbReference type="AlphaFoldDB" id="A0A9D4H8E7"/>
<accession>A0A9D4H8E7</accession>
<proteinExistence type="predicted"/>
<dbReference type="Proteomes" id="UP000828390">
    <property type="component" value="Unassembled WGS sequence"/>
</dbReference>